<dbReference type="Gene3D" id="1.10.10.10">
    <property type="entry name" value="Winged helix-like DNA-binding domain superfamily/Winged helix DNA-binding domain"/>
    <property type="match status" value="1"/>
</dbReference>
<dbReference type="PANTHER" id="PTHR30346:SF28">
    <property type="entry name" value="HTH-TYPE TRANSCRIPTIONAL REGULATOR CYNR"/>
    <property type="match status" value="1"/>
</dbReference>
<dbReference type="InterPro" id="IPR005119">
    <property type="entry name" value="LysR_subst-bd"/>
</dbReference>
<dbReference type="InterPro" id="IPR000847">
    <property type="entry name" value="LysR_HTH_N"/>
</dbReference>
<protein>
    <submittedName>
        <fullName evidence="6">Transcription regulator hth lysr</fullName>
    </submittedName>
</protein>
<dbReference type="PANTHER" id="PTHR30346">
    <property type="entry name" value="TRANSCRIPTIONAL DUAL REGULATOR HCAR-RELATED"/>
    <property type="match status" value="1"/>
</dbReference>
<dbReference type="GO" id="GO:0003677">
    <property type="term" value="F:DNA binding"/>
    <property type="evidence" value="ECO:0007669"/>
    <property type="project" value="UniProtKB-KW"/>
</dbReference>
<dbReference type="SUPFAM" id="SSF53850">
    <property type="entry name" value="Periplasmic binding protein-like II"/>
    <property type="match status" value="1"/>
</dbReference>
<dbReference type="InterPro" id="IPR036390">
    <property type="entry name" value="WH_DNA-bd_sf"/>
</dbReference>
<dbReference type="Gene3D" id="3.40.190.290">
    <property type="match status" value="1"/>
</dbReference>
<sequence>MDIRQLHYFLAIAEEGQITGAAKRLHMAQPPLSQQLKLLETELGVQLIRRGSRRIQLTEAGSALRNRAEQILALMETTFKEVKEFHDGDKGTLAIGTVASLGATLLPERIRLFREQYPGIDFILCEGETQRISELLNRGVIEIGMVRLPFDSNVFESVTLPKEPMVAAINRSCGSYDDNTTVIQLKELVNMPLMVHRRHEALIIKACREAGFEPSILCIGDDIRSLLAWADAGIGTAIATQSAAGLIPSTNLCYRQIAAPDLETTAAVIWMRNRYLSTAARRFLEIFIA</sequence>
<dbReference type="InterPro" id="IPR036388">
    <property type="entry name" value="WH-like_DNA-bd_sf"/>
</dbReference>
<accession>A0A498RG99</accession>
<reference evidence="6 7" key="1">
    <citation type="submission" date="2018-06" db="EMBL/GenBank/DDBJ databases">
        <authorList>
            <person name="Strepis N."/>
        </authorList>
    </citation>
    <scope>NUCLEOTIDE SEQUENCE [LARGE SCALE GENOMIC DNA]</scope>
    <source>
        <strain evidence="6">LUCI</strain>
    </source>
</reference>
<keyword evidence="2" id="KW-0805">Transcription regulation</keyword>
<keyword evidence="4" id="KW-0804">Transcription</keyword>
<comment type="similarity">
    <text evidence="1">Belongs to the LysR transcriptional regulatory family.</text>
</comment>
<dbReference type="CDD" id="cd05466">
    <property type="entry name" value="PBP2_LTTR_substrate"/>
    <property type="match status" value="1"/>
</dbReference>
<name>A0A498RG99_9FIRM</name>
<dbReference type="Pfam" id="PF00126">
    <property type="entry name" value="HTH_1"/>
    <property type="match status" value="1"/>
</dbReference>
<evidence type="ECO:0000256" key="2">
    <source>
        <dbReference type="ARBA" id="ARBA00023015"/>
    </source>
</evidence>
<dbReference type="AlphaFoldDB" id="A0A498RG99"/>
<dbReference type="GO" id="GO:0032993">
    <property type="term" value="C:protein-DNA complex"/>
    <property type="evidence" value="ECO:0007669"/>
    <property type="project" value="TreeGrafter"/>
</dbReference>
<dbReference type="RefSeq" id="WP_122629917.1">
    <property type="nucleotide sequence ID" value="NZ_UPPP01000105.1"/>
</dbReference>
<feature type="domain" description="HTH lysR-type" evidence="5">
    <location>
        <begin position="1"/>
        <end position="58"/>
    </location>
</feature>
<dbReference type="PRINTS" id="PR00039">
    <property type="entry name" value="HTHLYSR"/>
</dbReference>
<dbReference type="SUPFAM" id="SSF46785">
    <property type="entry name" value="Winged helix' DNA-binding domain"/>
    <property type="match status" value="1"/>
</dbReference>
<evidence type="ECO:0000256" key="1">
    <source>
        <dbReference type="ARBA" id="ARBA00009437"/>
    </source>
</evidence>
<organism evidence="6 7">
    <name type="scientific">Lucifera butyrica</name>
    <dbReference type="NCBI Taxonomy" id="1351585"/>
    <lineage>
        <taxon>Bacteria</taxon>
        <taxon>Bacillati</taxon>
        <taxon>Bacillota</taxon>
        <taxon>Negativicutes</taxon>
        <taxon>Veillonellales</taxon>
        <taxon>Veillonellaceae</taxon>
        <taxon>Lucifera</taxon>
    </lineage>
</organism>
<dbReference type="FunFam" id="1.10.10.10:FF:000001">
    <property type="entry name" value="LysR family transcriptional regulator"/>
    <property type="match status" value="1"/>
</dbReference>
<evidence type="ECO:0000256" key="4">
    <source>
        <dbReference type="ARBA" id="ARBA00023163"/>
    </source>
</evidence>
<dbReference type="OrthoDB" id="9803714at2"/>
<dbReference type="EMBL" id="UPPP01000105">
    <property type="protein sequence ID" value="VBB09102.1"/>
    <property type="molecule type" value="Genomic_DNA"/>
</dbReference>
<keyword evidence="3" id="KW-0238">DNA-binding</keyword>
<dbReference type="Pfam" id="PF03466">
    <property type="entry name" value="LysR_substrate"/>
    <property type="match status" value="1"/>
</dbReference>
<gene>
    <name evidence="6" type="ORF">LUCI_4388</name>
</gene>
<evidence type="ECO:0000259" key="5">
    <source>
        <dbReference type="PROSITE" id="PS50931"/>
    </source>
</evidence>
<keyword evidence="7" id="KW-1185">Reference proteome</keyword>
<evidence type="ECO:0000313" key="7">
    <source>
        <dbReference type="Proteomes" id="UP000277811"/>
    </source>
</evidence>
<dbReference type="PROSITE" id="PS50931">
    <property type="entry name" value="HTH_LYSR"/>
    <property type="match status" value="1"/>
</dbReference>
<proteinExistence type="inferred from homology"/>
<evidence type="ECO:0000256" key="3">
    <source>
        <dbReference type="ARBA" id="ARBA00023125"/>
    </source>
</evidence>
<dbReference type="Proteomes" id="UP000277811">
    <property type="component" value="Unassembled WGS sequence"/>
</dbReference>
<dbReference type="GO" id="GO:0003700">
    <property type="term" value="F:DNA-binding transcription factor activity"/>
    <property type="evidence" value="ECO:0007669"/>
    <property type="project" value="InterPro"/>
</dbReference>
<evidence type="ECO:0000313" key="6">
    <source>
        <dbReference type="EMBL" id="VBB09102.1"/>
    </source>
</evidence>